<feature type="region of interest" description="Disordered" evidence="8">
    <location>
        <begin position="400"/>
        <end position="419"/>
    </location>
</feature>
<evidence type="ECO:0000256" key="7">
    <source>
        <dbReference type="ARBA" id="ARBA00023242"/>
    </source>
</evidence>
<dbReference type="PANTHER" id="PTHR22930">
    <property type="match status" value="1"/>
</dbReference>
<evidence type="ECO:0000259" key="9">
    <source>
        <dbReference type="Pfam" id="PF13359"/>
    </source>
</evidence>
<feature type="domain" description="DDE Tnp4" evidence="9">
    <location>
        <begin position="22"/>
        <end position="87"/>
    </location>
</feature>
<evidence type="ECO:0000256" key="3">
    <source>
        <dbReference type="ARBA" id="ARBA00006958"/>
    </source>
</evidence>
<dbReference type="GO" id="GO:0005634">
    <property type="term" value="C:nucleus"/>
    <property type="evidence" value="ECO:0007669"/>
    <property type="project" value="UniProtKB-SubCell"/>
</dbReference>
<dbReference type="Proteomes" id="UP001174136">
    <property type="component" value="Unassembled WGS sequence"/>
</dbReference>
<dbReference type="InterPro" id="IPR027806">
    <property type="entry name" value="HARBI1_dom"/>
</dbReference>
<gene>
    <name evidence="10" type="ORF">N1851_021997</name>
</gene>
<comment type="caution">
    <text evidence="10">The sequence shown here is derived from an EMBL/GenBank/DDBJ whole genome shotgun (WGS) entry which is preliminary data.</text>
</comment>
<evidence type="ECO:0000256" key="5">
    <source>
        <dbReference type="ARBA" id="ARBA00022723"/>
    </source>
</evidence>
<dbReference type="GO" id="GO:0046872">
    <property type="term" value="F:metal ion binding"/>
    <property type="evidence" value="ECO:0007669"/>
    <property type="project" value="UniProtKB-KW"/>
</dbReference>
<dbReference type="Pfam" id="PF13359">
    <property type="entry name" value="DDE_Tnp_4"/>
    <property type="match status" value="2"/>
</dbReference>
<evidence type="ECO:0000256" key="4">
    <source>
        <dbReference type="ARBA" id="ARBA00022722"/>
    </source>
</evidence>
<comment type="subcellular location">
    <subcellularLocation>
        <location evidence="2">Nucleus</location>
    </subcellularLocation>
</comment>
<feature type="compositionally biased region" description="Acidic residues" evidence="8">
    <location>
        <begin position="400"/>
        <end position="413"/>
    </location>
</feature>
<reference evidence="10" key="1">
    <citation type="journal article" date="2023" name="Front. Mar. Sci.">
        <title>A new Merluccius polli reference genome to investigate the effects of global change in West African waters.</title>
        <authorList>
            <person name="Mateo J.L."/>
            <person name="Blanco-Fernandez C."/>
            <person name="Garcia-Vazquez E."/>
            <person name="Machado-Schiaffino G."/>
        </authorList>
    </citation>
    <scope>NUCLEOTIDE SEQUENCE</scope>
    <source>
        <strain evidence="10">C29</strain>
        <tissue evidence="10">Fin</tissue>
    </source>
</reference>
<keyword evidence="11" id="KW-1185">Reference proteome</keyword>
<comment type="similarity">
    <text evidence="3">Belongs to the HARBI1 family.</text>
</comment>
<keyword evidence="6" id="KW-0378">Hydrolase</keyword>
<name>A0AA47MJ02_MERPO</name>
<keyword evidence="7" id="KW-0539">Nucleus</keyword>
<organism evidence="10 11">
    <name type="scientific">Merluccius polli</name>
    <name type="common">Benguela hake</name>
    <name type="synonym">Merluccius cadenati</name>
    <dbReference type="NCBI Taxonomy" id="89951"/>
    <lineage>
        <taxon>Eukaryota</taxon>
        <taxon>Metazoa</taxon>
        <taxon>Chordata</taxon>
        <taxon>Craniata</taxon>
        <taxon>Vertebrata</taxon>
        <taxon>Euteleostomi</taxon>
        <taxon>Actinopterygii</taxon>
        <taxon>Neopterygii</taxon>
        <taxon>Teleostei</taxon>
        <taxon>Neoteleostei</taxon>
        <taxon>Acanthomorphata</taxon>
        <taxon>Zeiogadaria</taxon>
        <taxon>Gadariae</taxon>
        <taxon>Gadiformes</taxon>
        <taxon>Gadoidei</taxon>
        <taxon>Merlucciidae</taxon>
        <taxon>Merluccius</taxon>
    </lineage>
</organism>
<evidence type="ECO:0000256" key="8">
    <source>
        <dbReference type="SAM" id="MobiDB-lite"/>
    </source>
</evidence>
<dbReference type="AlphaFoldDB" id="A0AA47MJ02"/>
<evidence type="ECO:0000256" key="1">
    <source>
        <dbReference type="ARBA" id="ARBA00001968"/>
    </source>
</evidence>
<keyword evidence="4" id="KW-0540">Nuclease</keyword>
<sequence length="444" mass="49413">MCGALSICLYRLCHGPALVGAIDGTHIQIIAPSKDEDVFVNRKKVHSINTQIVFDATFNIIDVVAKWPGSTHDSRILMGSGLRQDVALDTLSQSTTGSTTRPLYCRINLAVPVLDRFFNRGDTRQDFRLSRESLAVLLNLLHQNRRHGWSATIETLVFLFWLASGASYRVVSRVFGMPRSTVHRIVHRVTGEVVAIRHKVIHFPKTAEDLAAVTRGFAGLARHRAFLKAAGAIDGCHVRIKPPSGPDGHCYLNRKLFSSIILQAVCDHQGRFVDVYVGWPGSVHDSRVLRHSPLYRQVVYPPPGHFILADGGYPCLQHPLPLITPYKRPLQGVGPQRFNGHHSRARSIIERAFGMMKTRFRAIFLQALEVHHTFVPQVITACAVLHNICLGVGDIMPPEDELQDAMPEDEGENGLEAVSGAPWRDRLSVEVSALEEVNPDHDYL</sequence>
<keyword evidence="5" id="KW-0479">Metal-binding</keyword>
<comment type="cofactor">
    <cofactor evidence="1">
        <name>a divalent metal cation</name>
        <dbReference type="ChEBI" id="CHEBI:60240"/>
    </cofactor>
</comment>
<proteinExistence type="inferred from homology"/>
<accession>A0AA47MJ02</accession>
<evidence type="ECO:0000256" key="2">
    <source>
        <dbReference type="ARBA" id="ARBA00004123"/>
    </source>
</evidence>
<feature type="domain" description="DDE Tnp4" evidence="9">
    <location>
        <begin position="233"/>
        <end position="387"/>
    </location>
</feature>
<evidence type="ECO:0000313" key="11">
    <source>
        <dbReference type="Proteomes" id="UP001174136"/>
    </source>
</evidence>
<dbReference type="GO" id="GO:0004518">
    <property type="term" value="F:nuclease activity"/>
    <property type="evidence" value="ECO:0007669"/>
    <property type="project" value="UniProtKB-KW"/>
</dbReference>
<protein>
    <submittedName>
        <fullName evidence="10">Protein ALP1-like</fullName>
    </submittedName>
</protein>
<dbReference type="PANTHER" id="PTHR22930:SF85">
    <property type="entry name" value="GH03217P-RELATED"/>
    <property type="match status" value="1"/>
</dbReference>
<dbReference type="GO" id="GO:0016787">
    <property type="term" value="F:hydrolase activity"/>
    <property type="evidence" value="ECO:0007669"/>
    <property type="project" value="UniProtKB-KW"/>
</dbReference>
<evidence type="ECO:0000313" key="10">
    <source>
        <dbReference type="EMBL" id="KAK0141009.1"/>
    </source>
</evidence>
<evidence type="ECO:0000256" key="6">
    <source>
        <dbReference type="ARBA" id="ARBA00022801"/>
    </source>
</evidence>
<dbReference type="EMBL" id="JAOPHQ010003989">
    <property type="protein sequence ID" value="KAK0141009.1"/>
    <property type="molecule type" value="Genomic_DNA"/>
</dbReference>
<dbReference type="InterPro" id="IPR045249">
    <property type="entry name" value="HARBI1-like"/>
</dbReference>